<sequence length="402" mass="43294">MPVTPPTARAEDRPQLVAAARTTDEPAPTSGAHPAGSAAPASPTSSTGEHDPARASHPRGVPTAATCRAGAPAAPPPSPDSSEPSCAEPPARTSWLVRRPRRSTLVSFEVFPPRPTADPDTVWRSIDAMAQAGPDFFSVTHGHSGGRGVSREALRHLRRTTRTPVMAHFTCGGTDRAGLERSVEQLLDDGVRDLLALRGDPPLGAGQWRTPPGGIGRASELVRLIRDVERRRFGDGFRPGTRPLSVSVACYPSPARGRDPEADLASLWEKQEAGADYAITQVLYEPEDYASFLERARSEGIHIPVVAGLMPLTNPKRLQRMTEITGVPVPERLTRFLTSGSPEELRHRGTAATLSLIDDLLDLGCAGFHLYTFNRPDAALTILEHLRVRDAAREYRGRSPAA</sequence>
<keyword evidence="5 8" id="KW-0274">FAD</keyword>
<evidence type="ECO:0000256" key="8">
    <source>
        <dbReference type="RuleBase" id="RU003862"/>
    </source>
</evidence>
<dbReference type="Proteomes" id="UP000298017">
    <property type="component" value="Unassembled WGS sequence"/>
</dbReference>
<dbReference type="GO" id="GO:0009086">
    <property type="term" value="P:methionine biosynthetic process"/>
    <property type="evidence" value="ECO:0007669"/>
    <property type="project" value="TreeGrafter"/>
</dbReference>
<feature type="compositionally biased region" description="Low complexity" evidence="9">
    <location>
        <begin position="26"/>
        <end position="47"/>
    </location>
</feature>
<comment type="pathway">
    <text evidence="2 8">One-carbon metabolism; tetrahydrofolate interconversion.</text>
</comment>
<evidence type="ECO:0000256" key="7">
    <source>
        <dbReference type="ARBA" id="ARBA00048628"/>
    </source>
</evidence>
<keyword evidence="4 8" id="KW-0285">Flavoprotein</keyword>
<dbReference type="SUPFAM" id="SSF51730">
    <property type="entry name" value="FAD-linked oxidoreductase"/>
    <property type="match status" value="1"/>
</dbReference>
<dbReference type="PANTHER" id="PTHR45754:SF3">
    <property type="entry name" value="METHYLENETETRAHYDROFOLATE REDUCTASE (NADPH)"/>
    <property type="match status" value="1"/>
</dbReference>
<comment type="caution">
    <text evidence="10">The sequence shown here is derived from an EMBL/GenBank/DDBJ whole genome shotgun (WGS) entry which is preliminary data.</text>
</comment>
<comment type="cofactor">
    <cofactor evidence="1 8">
        <name>FAD</name>
        <dbReference type="ChEBI" id="CHEBI:57692"/>
    </cofactor>
</comment>
<dbReference type="GO" id="GO:0035999">
    <property type="term" value="P:tetrahydrofolate interconversion"/>
    <property type="evidence" value="ECO:0007669"/>
    <property type="project" value="TreeGrafter"/>
</dbReference>
<dbReference type="Gene3D" id="3.20.20.220">
    <property type="match status" value="1"/>
</dbReference>
<evidence type="ECO:0000313" key="10">
    <source>
        <dbReference type="EMBL" id="TFH99013.1"/>
    </source>
</evidence>
<dbReference type="CDD" id="cd00537">
    <property type="entry name" value="MTHFR"/>
    <property type="match status" value="1"/>
</dbReference>
<organism evidence="10 11">
    <name type="scientific">Kocuria rhizophila</name>
    <dbReference type="NCBI Taxonomy" id="72000"/>
    <lineage>
        <taxon>Bacteria</taxon>
        <taxon>Bacillati</taxon>
        <taxon>Actinomycetota</taxon>
        <taxon>Actinomycetes</taxon>
        <taxon>Micrococcales</taxon>
        <taxon>Micrococcaceae</taxon>
        <taxon>Kocuria</taxon>
    </lineage>
</organism>
<dbReference type="RefSeq" id="WP_135010917.1">
    <property type="nucleotide sequence ID" value="NZ_CP157319.1"/>
</dbReference>
<evidence type="ECO:0000256" key="6">
    <source>
        <dbReference type="ARBA" id="ARBA00023002"/>
    </source>
</evidence>
<dbReference type="InterPro" id="IPR029041">
    <property type="entry name" value="FAD-linked_oxidoreductase-like"/>
</dbReference>
<evidence type="ECO:0000313" key="11">
    <source>
        <dbReference type="Proteomes" id="UP000298017"/>
    </source>
</evidence>
<feature type="region of interest" description="Disordered" evidence="9">
    <location>
        <begin position="1"/>
        <end position="93"/>
    </location>
</feature>
<evidence type="ECO:0000256" key="9">
    <source>
        <dbReference type="SAM" id="MobiDB-lite"/>
    </source>
</evidence>
<evidence type="ECO:0000256" key="1">
    <source>
        <dbReference type="ARBA" id="ARBA00001974"/>
    </source>
</evidence>
<comment type="catalytic activity">
    <reaction evidence="7">
        <text>(6S)-5-methyl-5,6,7,8-tetrahydrofolate + NAD(+) = (6R)-5,10-methylene-5,6,7,8-tetrahydrofolate + NADH + H(+)</text>
        <dbReference type="Rhea" id="RHEA:19821"/>
        <dbReference type="ChEBI" id="CHEBI:15378"/>
        <dbReference type="ChEBI" id="CHEBI:15636"/>
        <dbReference type="ChEBI" id="CHEBI:18608"/>
        <dbReference type="ChEBI" id="CHEBI:57540"/>
        <dbReference type="ChEBI" id="CHEBI:57945"/>
        <dbReference type="EC" id="1.5.1.54"/>
    </reaction>
    <physiologicalReaction direction="right-to-left" evidence="7">
        <dbReference type="Rhea" id="RHEA:19823"/>
    </physiologicalReaction>
</comment>
<dbReference type="GO" id="GO:0005829">
    <property type="term" value="C:cytosol"/>
    <property type="evidence" value="ECO:0007669"/>
    <property type="project" value="TreeGrafter"/>
</dbReference>
<dbReference type="AlphaFoldDB" id="A0AAX2SBL3"/>
<keyword evidence="6 8" id="KW-0560">Oxidoreductase</keyword>
<accession>A0AAX2SBL3</accession>
<dbReference type="InterPro" id="IPR003171">
    <property type="entry name" value="Mehydrof_redctse-like"/>
</dbReference>
<comment type="similarity">
    <text evidence="3 8">Belongs to the methylenetetrahydrofolate reductase family.</text>
</comment>
<evidence type="ECO:0000256" key="4">
    <source>
        <dbReference type="ARBA" id="ARBA00022630"/>
    </source>
</evidence>
<proteinExistence type="inferred from homology"/>
<protein>
    <recommendedName>
        <fullName evidence="8">Methylenetetrahydrofolate reductase</fullName>
    </recommendedName>
</protein>
<dbReference type="GO" id="GO:0106312">
    <property type="term" value="F:methylenetetrahydrofolate reductase (NADH) activity"/>
    <property type="evidence" value="ECO:0007669"/>
    <property type="project" value="UniProtKB-EC"/>
</dbReference>
<feature type="compositionally biased region" description="Low complexity" evidence="9">
    <location>
        <begin position="80"/>
        <end position="92"/>
    </location>
</feature>
<evidence type="ECO:0000256" key="2">
    <source>
        <dbReference type="ARBA" id="ARBA00004777"/>
    </source>
</evidence>
<evidence type="ECO:0000256" key="5">
    <source>
        <dbReference type="ARBA" id="ARBA00022827"/>
    </source>
</evidence>
<feature type="compositionally biased region" description="Low complexity" evidence="9">
    <location>
        <begin position="62"/>
        <end position="72"/>
    </location>
</feature>
<dbReference type="PANTHER" id="PTHR45754">
    <property type="entry name" value="METHYLENETETRAHYDROFOLATE REDUCTASE"/>
    <property type="match status" value="1"/>
</dbReference>
<gene>
    <name evidence="10" type="ORF">E4P33_11150</name>
</gene>
<dbReference type="EMBL" id="SPNK01000017">
    <property type="protein sequence ID" value="TFH99013.1"/>
    <property type="molecule type" value="Genomic_DNA"/>
</dbReference>
<dbReference type="GO" id="GO:0071949">
    <property type="term" value="F:FAD binding"/>
    <property type="evidence" value="ECO:0007669"/>
    <property type="project" value="TreeGrafter"/>
</dbReference>
<dbReference type="Pfam" id="PF02219">
    <property type="entry name" value="MTHFR"/>
    <property type="match status" value="1"/>
</dbReference>
<reference evidence="10 11" key="1">
    <citation type="submission" date="2019-03" db="EMBL/GenBank/DDBJ databases">
        <title>Genome Sequencing and Assembly of Various Microbes Isolated from Alder Root Nodule.</title>
        <authorList>
            <person name="Swanson E."/>
            <person name="Sevigny J.L."/>
            <person name="Pesce C."/>
            <person name="Davis I."/>
            <person name="Kleiner V."/>
            <person name="Tisa L."/>
        </authorList>
    </citation>
    <scope>NUCLEOTIDE SEQUENCE [LARGE SCALE GENOMIC DNA]</scope>
    <source>
        <strain evidence="10 11">4R-31</strain>
    </source>
</reference>
<evidence type="ECO:0000256" key="3">
    <source>
        <dbReference type="ARBA" id="ARBA00006743"/>
    </source>
</evidence>
<keyword evidence="11" id="KW-1185">Reference proteome</keyword>
<name>A0AAX2SBL3_KOCRH</name>